<evidence type="ECO:0000313" key="2">
    <source>
        <dbReference type="Proteomes" id="UP001497472"/>
    </source>
</evidence>
<dbReference type="EMBL" id="CAVLEF010000098">
    <property type="protein sequence ID" value="CAK1550859.1"/>
    <property type="molecule type" value="Genomic_DNA"/>
</dbReference>
<name>A0AAV1JRK7_9NEOP</name>
<accession>A0AAV1JRK7</accession>
<organism evidence="1 2">
    <name type="scientific">Leptosia nina</name>
    <dbReference type="NCBI Taxonomy" id="320188"/>
    <lineage>
        <taxon>Eukaryota</taxon>
        <taxon>Metazoa</taxon>
        <taxon>Ecdysozoa</taxon>
        <taxon>Arthropoda</taxon>
        <taxon>Hexapoda</taxon>
        <taxon>Insecta</taxon>
        <taxon>Pterygota</taxon>
        <taxon>Neoptera</taxon>
        <taxon>Endopterygota</taxon>
        <taxon>Lepidoptera</taxon>
        <taxon>Glossata</taxon>
        <taxon>Ditrysia</taxon>
        <taxon>Papilionoidea</taxon>
        <taxon>Pieridae</taxon>
        <taxon>Pierinae</taxon>
        <taxon>Leptosia</taxon>
    </lineage>
</organism>
<keyword evidence="2" id="KW-1185">Reference proteome</keyword>
<protein>
    <submittedName>
        <fullName evidence="1">Uncharacterized protein</fullName>
    </submittedName>
</protein>
<proteinExistence type="predicted"/>
<gene>
    <name evidence="1" type="ORF">LNINA_LOCUS10051</name>
</gene>
<dbReference type="AlphaFoldDB" id="A0AAV1JRK7"/>
<sequence>MSPMKKVLRQTSTKTSSDAPLQFPQLTAAQIGITSSVGVFDSLLLRRPHVGSSVACWLSMSNSEVLASESDENEPSSSAIVDVYGAPIGPSGDGQLGDAMVKVIMVLYRSVFKLRNLLEAMLYSTTLKDGYDNRLRKKPIVD</sequence>
<comment type="caution">
    <text evidence="1">The sequence shown here is derived from an EMBL/GenBank/DDBJ whole genome shotgun (WGS) entry which is preliminary data.</text>
</comment>
<reference evidence="1 2" key="1">
    <citation type="submission" date="2023-11" db="EMBL/GenBank/DDBJ databases">
        <authorList>
            <person name="Okamura Y."/>
        </authorList>
    </citation>
    <scope>NUCLEOTIDE SEQUENCE [LARGE SCALE GENOMIC DNA]</scope>
</reference>
<dbReference type="Proteomes" id="UP001497472">
    <property type="component" value="Unassembled WGS sequence"/>
</dbReference>
<evidence type="ECO:0000313" key="1">
    <source>
        <dbReference type="EMBL" id="CAK1550859.1"/>
    </source>
</evidence>